<comment type="similarity">
    <text evidence="2">Belongs to the urea transporter family.</text>
</comment>
<accession>A0ABS1ND72</accession>
<dbReference type="Proteomes" id="UP000634229">
    <property type="component" value="Unassembled WGS sequence"/>
</dbReference>
<reference evidence="8 9" key="1">
    <citation type="submission" date="2021-01" db="EMBL/GenBank/DDBJ databases">
        <title>WGS of actinomycetes isolated from Thailand.</title>
        <authorList>
            <person name="Thawai C."/>
        </authorList>
    </citation>
    <scope>NUCLEOTIDE SEQUENCE [LARGE SCALE GENOMIC DNA]</scope>
    <source>
        <strain evidence="8 9">CA1R205</strain>
    </source>
</reference>
<evidence type="ECO:0000256" key="7">
    <source>
        <dbReference type="SAM" id="Phobius"/>
    </source>
</evidence>
<dbReference type="EMBL" id="JAERRF010000007">
    <property type="protein sequence ID" value="MBL1097840.1"/>
    <property type="molecule type" value="Genomic_DNA"/>
</dbReference>
<evidence type="ECO:0000256" key="3">
    <source>
        <dbReference type="ARBA" id="ARBA00022475"/>
    </source>
</evidence>
<keyword evidence="9" id="KW-1185">Reference proteome</keyword>
<dbReference type="InterPro" id="IPR004937">
    <property type="entry name" value="Urea_transporter"/>
</dbReference>
<dbReference type="InterPro" id="IPR029020">
    <property type="entry name" value="Ammonium/urea_transptr"/>
</dbReference>
<evidence type="ECO:0000256" key="6">
    <source>
        <dbReference type="ARBA" id="ARBA00023136"/>
    </source>
</evidence>
<name>A0ABS1ND72_9ACTN</name>
<gene>
    <name evidence="8" type="ORF">JK363_14395</name>
</gene>
<evidence type="ECO:0000313" key="8">
    <source>
        <dbReference type="EMBL" id="MBL1097840.1"/>
    </source>
</evidence>
<protein>
    <submittedName>
        <fullName evidence="8">Urea transporter</fullName>
    </submittedName>
</protein>
<keyword evidence="4 7" id="KW-0812">Transmembrane</keyword>
<evidence type="ECO:0000256" key="1">
    <source>
        <dbReference type="ARBA" id="ARBA00004651"/>
    </source>
</evidence>
<sequence length="79" mass="8252">MQLRGIAQVALSASPWTGLLFAVGLFAGNWRIGVSAAPVIEETVAAALDRELADLGGCVPMADVMAGRHERAEARLFAS</sequence>
<keyword evidence="5 7" id="KW-1133">Transmembrane helix</keyword>
<feature type="transmembrane region" description="Helical" evidence="7">
    <location>
        <begin position="6"/>
        <end position="27"/>
    </location>
</feature>
<dbReference type="Pfam" id="PF03253">
    <property type="entry name" value="UT"/>
    <property type="match status" value="1"/>
</dbReference>
<evidence type="ECO:0000256" key="2">
    <source>
        <dbReference type="ARBA" id="ARBA00005914"/>
    </source>
</evidence>
<dbReference type="Gene3D" id="1.10.3430.10">
    <property type="entry name" value="Ammonium transporter AmtB like domains"/>
    <property type="match status" value="1"/>
</dbReference>
<organism evidence="8 9">
    <name type="scientific">Streptomyces coffeae</name>
    <dbReference type="NCBI Taxonomy" id="621382"/>
    <lineage>
        <taxon>Bacteria</taxon>
        <taxon>Bacillati</taxon>
        <taxon>Actinomycetota</taxon>
        <taxon>Actinomycetes</taxon>
        <taxon>Kitasatosporales</taxon>
        <taxon>Streptomycetaceae</taxon>
        <taxon>Streptomyces</taxon>
    </lineage>
</organism>
<comment type="caution">
    <text evidence="8">The sequence shown here is derived from an EMBL/GenBank/DDBJ whole genome shotgun (WGS) entry which is preliminary data.</text>
</comment>
<evidence type="ECO:0000256" key="5">
    <source>
        <dbReference type="ARBA" id="ARBA00022989"/>
    </source>
</evidence>
<evidence type="ECO:0000313" key="9">
    <source>
        <dbReference type="Proteomes" id="UP000634229"/>
    </source>
</evidence>
<keyword evidence="3" id="KW-1003">Cell membrane</keyword>
<keyword evidence="6 7" id="KW-0472">Membrane</keyword>
<proteinExistence type="inferred from homology"/>
<comment type="subcellular location">
    <subcellularLocation>
        <location evidence="1">Cell membrane</location>
        <topology evidence="1">Multi-pass membrane protein</topology>
    </subcellularLocation>
</comment>
<evidence type="ECO:0000256" key="4">
    <source>
        <dbReference type="ARBA" id="ARBA00022692"/>
    </source>
</evidence>